<keyword evidence="3" id="KW-1185">Reference proteome</keyword>
<sequence length="80" mass="9240">MRFSRVEVVFHRLKIRTNTANVAEVNVEKLREVSRRLQLSSREQSFLRTFLVPSLEGDSEVGDDEPFRKSTDYVGTPQNA</sequence>
<dbReference type="Proteomes" id="UP000324222">
    <property type="component" value="Unassembled WGS sequence"/>
</dbReference>
<gene>
    <name evidence="2" type="ORF">E2C01_058308</name>
</gene>
<evidence type="ECO:0000313" key="2">
    <source>
        <dbReference type="EMBL" id="MPC64197.1"/>
    </source>
</evidence>
<name>A0A5B7H4D0_PORTR</name>
<dbReference type="AlphaFoldDB" id="A0A5B7H4D0"/>
<evidence type="ECO:0000256" key="1">
    <source>
        <dbReference type="SAM" id="MobiDB-lite"/>
    </source>
</evidence>
<dbReference type="EMBL" id="VSRR010021761">
    <property type="protein sequence ID" value="MPC64197.1"/>
    <property type="molecule type" value="Genomic_DNA"/>
</dbReference>
<evidence type="ECO:0000313" key="3">
    <source>
        <dbReference type="Proteomes" id="UP000324222"/>
    </source>
</evidence>
<protein>
    <submittedName>
        <fullName evidence="2">Uncharacterized protein</fullName>
    </submittedName>
</protein>
<accession>A0A5B7H4D0</accession>
<comment type="caution">
    <text evidence="2">The sequence shown here is derived from an EMBL/GenBank/DDBJ whole genome shotgun (WGS) entry which is preliminary data.</text>
</comment>
<proteinExistence type="predicted"/>
<feature type="region of interest" description="Disordered" evidence="1">
    <location>
        <begin position="56"/>
        <end position="80"/>
    </location>
</feature>
<organism evidence="2 3">
    <name type="scientific">Portunus trituberculatus</name>
    <name type="common">Swimming crab</name>
    <name type="synonym">Neptunus trituberculatus</name>
    <dbReference type="NCBI Taxonomy" id="210409"/>
    <lineage>
        <taxon>Eukaryota</taxon>
        <taxon>Metazoa</taxon>
        <taxon>Ecdysozoa</taxon>
        <taxon>Arthropoda</taxon>
        <taxon>Crustacea</taxon>
        <taxon>Multicrustacea</taxon>
        <taxon>Malacostraca</taxon>
        <taxon>Eumalacostraca</taxon>
        <taxon>Eucarida</taxon>
        <taxon>Decapoda</taxon>
        <taxon>Pleocyemata</taxon>
        <taxon>Brachyura</taxon>
        <taxon>Eubrachyura</taxon>
        <taxon>Portunoidea</taxon>
        <taxon>Portunidae</taxon>
        <taxon>Portuninae</taxon>
        <taxon>Portunus</taxon>
    </lineage>
</organism>
<reference evidence="2 3" key="1">
    <citation type="submission" date="2019-05" db="EMBL/GenBank/DDBJ databases">
        <title>Another draft genome of Portunus trituberculatus and its Hox gene families provides insights of decapod evolution.</title>
        <authorList>
            <person name="Jeong J.-H."/>
            <person name="Song I."/>
            <person name="Kim S."/>
            <person name="Choi T."/>
            <person name="Kim D."/>
            <person name="Ryu S."/>
            <person name="Kim W."/>
        </authorList>
    </citation>
    <scope>NUCLEOTIDE SEQUENCE [LARGE SCALE GENOMIC DNA]</scope>
    <source>
        <tissue evidence="2">Muscle</tissue>
    </source>
</reference>